<gene>
    <name evidence="3" type="primary">RvY_05338-1</name>
    <name evidence="3" type="synonym">RvY_05338.1</name>
    <name evidence="3" type="ORF">RvY_05338</name>
</gene>
<dbReference type="PROSITE" id="PS51257">
    <property type="entry name" value="PROKAR_LIPOPROTEIN"/>
    <property type="match status" value="1"/>
</dbReference>
<feature type="region of interest" description="Disordered" evidence="1">
    <location>
        <begin position="128"/>
        <end position="226"/>
    </location>
</feature>
<dbReference type="AlphaFoldDB" id="A0A1D1V1D4"/>
<evidence type="ECO:0000313" key="4">
    <source>
        <dbReference type="Proteomes" id="UP000186922"/>
    </source>
</evidence>
<comment type="caution">
    <text evidence="3">The sequence shown here is derived from an EMBL/GenBank/DDBJ whole genome shotgun (WGS) entry which is preliminary data.</text>
</comment>
<keyword evidence="2" id="KW-0732">Signal</keyword>
<evidence type="ECO:0000256" key="2">
    <source>
        <dbReference type="SAM" id="SignalP"/>
    </source>
</evidence>
<organism evidence="3 4">
    <name type="scientific">Ramazzottius varieornatus</name>
    <name type="common">Water bear</name>
    <name type="synonym">Tardigrade</name>
    <dbReference type="NCBI Taxonomy" id="947166"/>
    <lineage>
        <taxon>Eukaryota</taxon>
        <taxon>Metazoa</taxon>
        <taxon>Ecdysozoa</taxon>
        <taxon>Tardigrada</taxon>
        <taxon>Eutardigrada</taxon>
        <taxon>Parachela</taxon>
        <taxon>Hypsibioidea</taxon>
        <taxon>Ramazzottiidae</taxon>
        <taxon>Ramazzottius</taxon>
    </lineage>
</organism>
<feature type="signal peptide" evidence="2">
    <location>
        <begin position="1"/>
        <end position="25"/>
    </location>
</feature>
<evidence type="ECO:0000313" key="3">
    <source>
        <dbReference type="EMBL" id="GAU93387.1"/>
    </source>
</evidence>
<sequence length="226" mass="21885">MGPPAMRNFFLGIVGILSCFHQVLGQGDDLFKLMMMSSLFSGGGLFGGSGGLFGGGGGGGLGTGTGTMQNNIGLTGFEADPTAGRGSGSSAGSSPGGGLFGGLMGLLSRGASGSAPLLLDVDGDILRQLGQNGQGGPNPGVPRTGSGTNSVNVRADGAGQVGSPMVGSGSGSTVGGRPKSMPFELEFTGSNIGQPAQLEGNMASAGSSVHEVVHQSPDKTGSPATP</sequence>
<dbReference type="Proteomes" id="UP000186922">
    <property type="component" value="Unassembled WGS sequence"/>
</dbReference>
<accession>A0A1D1V1D4</accession>
<protein>
    <submittedName>
        <fullName evidence="3">Uncharacterized protein</fullName>
    </submittedName>
</protein>
<proteinExistence type="predicted"/>
<reference evidence="3 4" key="1">
    <citation type="journal article" date="2016" name="Nat. Commun.">
        <title>Extremotolerant tardigrade genome and improved radiotolerance of human cultured cells by tardigrade-unique protein.</title>
        <authorList>
            <person name="Hashimoto T."/>
            <person name="Horikawa D.D."/>
            <person name="Saito Y."/>
            <person name="Kuwahara H."/>
            <person name="Kozuka-Hata H."/>
            <person name="Shin-I T."/>
            <person name="Minakuchi Y."/>
            <person name="Ohishi K."/>
            <person name="Motoyama A."/>
            <person name="Aizu T."/>
            <person name="Enomoto A."/>
            <person name="Kondo K."/>
            <person name="Tanaka S."/>
            <person name="Hara Y."/>
            <person name="Koshikawa S."/>
            <person name="Sagara H."/>
            <person name="Miura T."/>
            <person name="Yokobori S."/>
            <person name="Miyagawa K."/>
            <person name="Suzuki Y."/>
            <person name="Kubo T."/>
            <person name="Oyama M."/>
            <person name="Kohara Y."/>
            <person name="Fujiyama A."/>
            <person name="Arakawa K."/>
            <person name="Katayama T."/>
            <person name="Toyoda A."/>
            <person name="Kunieda T."/>
        </authorList>
    </citation>
    <scope>NUCLEOTIDE SEQUENCE [LARGE SCALE GENOMIC DNA]</scope>
    <source>
        <strain evidence="3 4">YOKOZUNA-1</strain>
    </source>
</reference>
<keyword evidence="4" id="KW-1185">Reference proteome</keyword>
<name>A0A1D1V1D4_RAMVA</name>
<feature type="chain" id="PRO_5008897920" evidence="2">
    <location>
        <begin position="26"/>
        <end position="226"/>
    </location>
</feature>
<evidence type="ECO:0000256" key="1">
    <source>
        <dbReference type="SAM" id="MobiDB-lite"/>
    </source>
</evidence>
<dbReference type="EMBL" id="BDGG01000002">
    <property type="protein sequence ID" value="GAU93387.1"/>
    <property type="molecule type" value="Genomic_DNA"/>
</dbReference>